<dbReference type="EMBL" id="BKCJ010387192">
    <property type="protein sequence ID" value="GFA21686.1"/>
    <property type="molecule type" value="Genomic_DNA"/>
</dbReference>
<sequence length="280" mass="32324">MDLRWQMAMLTMRARRFLKKTRRKLTVNGNETIGFDKSKGECYNYHKRGHFAREYRALINQDNKHKESLRRSMPVETSTSITLVSCDGLGRYDWSDQAMKGPNYAIIDFSSLSSDSKVLKFETKMGEIAIRELRKKLEIALKEKDGIQLTIDKFENTSKSLNKLIDYQIVDNYKKCLGYENYNAVLPPYIGNFMPPTPSSSFTSLEEFDNKPIVENYKAKSSEEEPKGNRQMDLHNQGVIDSGCSRHMKRNMSYLTDYEEIDRGYVAFRGKPKGGKITGK</sequence>
<gene>
    <name evidence="2" type="ORF">Tci_593658</name>
</gene>
<name>A0A699JAX1_TANCI</name>
<protein>
    <submittedName>
        <fullName evidence="2">Ribonuclease H-like domain-containing protein</fullName>
    </submittedName>
</protein>
<organism evidence="2">
    <name type="scientific">Tanacetum cinerariifolium</name>
    <name type="common">Dalmatian daisy</name>
    <name type="synonym">Chrysanthemum cinerariifolium</name>
    <dbReference type="NCBI Taxonomy" id="118510"/>
    <lineage>
        <taxon>Eukaryota</taxon>
        <taxon>Viridiplantae</taxon>
        <taxon>Streptophyta</taxon>
        <taxon>Embryophyta</taxon>
        <taxon>Tracheophyta</taxon>
        <taxon>Spermatophyta</taxon>
        <taxon>Magnoliopsida</taxon>
        <taxon>eudicotyledons</taxon>
        <taxon>Gunneridae</taxon>
        <taxon>Pentapetalae</taxon>
        <taxon>asterids</taxon>
        <taxon>campanulids</taxon>
        <taxon>Asterales</taxon>
        <taxon>Asteraceae</taxon>
        <taxon>Asteroideae</taxon>
        <taxon>Anthemideae</taxon>
        <taxon>Anthemidinae</taxon>
        <taxon>Tanacetum</taxon>
    </lineage>
</organism>
<proteinExistence type="predicted"/>
<comment type="caution">
    <text evidence="2">The sequence shown here is derived from an EMBL/GenBank/DDBJ whole genome shotgun (WGS) entry which is preliminary data.</text>
</comment>
<feature type="non-terminal residue" evidence="2">
    <location>
        <position position="280"/>
    </location>
</feature>
<accession>A0A699JAX1</accession>
<dbReference type="AlphaFoldDB" id="A0A699JAX1"/>
<feature type="region of interest" description="Disordered" evidence="1">
    <location>
        <begin position="218"/>
        <end position="237"/>
    </location>
</feature>
<feature type="compositionally biased region" description="Basic and acidic residues" evidence="1">
    <location>
        <begin position="218"/>
        <end position="233"/>
    </location>
</feature>
<reference evidence="2" key="1">
    <citation type="journal article" date="2019" name="Sci. Rep.">
        <title>Draft genome of Tanacetum cinerariifolium, the natural source of mosquito coil.</title>
        <authorList>
            <person name="Yamashiro T."/>
            <person name="Shiraishi A."/>
            <person name="Satake H."/>
            <person name="Nakayama K."/>
        </authorList>
    </citation>
    <scope>NUCLEOTIDE SEQUENCE</scope>
</reference>
<evidence type="ECO:0000313" key="2">
    <source>
        <dbReference type="EMBL" id="GFA21686.1"/>
    </source>
</evidence>
<evidence type="ECO:0000256" key="1">
    <source>
        <dbReference type="SAM" id="MobiDB-lite"/>
    </source>
</evidence>